<sequence length="387" mass="43013">MKKSTPDLMTMLHQLIALPSMSSVNPAFDTSNRAVVDLLATWLEAIGFTIDVMPLTEQPHKANLVATIGPVQGKTMPHGLMLAGHTDTVPCEEKFWRFNPFQLTEQDNRLYGLGTADMKGFFALVIEAFRQFDATRFKQPLVILATADEESSMEGAAMLAQKPLPARYAVIGEPTGLRPVNAHKGMIMNGIRLIGRGGHSSNPALGLNAMEPMHLVLGELLRWRDDLQSRYQDKRFTIPVPTLNLGHIHGGDNPNRICDQCEVHFDIRLLPDMDIQSVHHELNSRLKTLLANTEIQWELFPLKQGTPPMLTPKESPIVKSCEQYTHAESHAVAFCTEGPYLTQLGIETVILGPGNIAQAHQPNEYLELSNIRPCVDILTDLIAEYCL</sequence>
<keyword evidence="10" id="KW-0170">Cobalt</keyword>
<dbReference type="PANTHER" id="PTHR43808">
    <property type="entry name" value="ACETYLORNITHINE DEACETYLASE"/>
    <property type="match status" value="1"/>
</dbReference>
<dbReference type="InterPro" id="IPR010169">
    <property type="entry name" value="AcOrn-deacetyl"/>
</dbReference>
<dbReference type="InterPro" id="IPR001261">
    <property type="entry name" value="ArgE/DapE_CS"/>
</dbReference>
<dbReference type="GO" id="GO:0008777">
    <property type="term" value="F:acetylornithine deacetylase activity"/>
    <property type="evidence" value="ECO:0007669"/>
    <property type="project" value="TreeGrafter"/>
</dbReference>
<dbReference type="GO" id="GO:0005737">
    <property type="term" value="C:cytoplasm"/>
    <property type="evidence" value="ECO:0007669"/>
    <property type="project" value="UniProtKB-SubCell"/>
</dbReference>
<evidence type="ECO:0000256" key="8">
    <source>
        <dbReference type="ARBA" id="ARBA00022801"/>
    </source>
</evidence>
<comment type="similarity">
    <text evidence="3">Belongs to the peptidase M20A family. ArgE subfamily.</text>
</comment>
<dbReference type="STRING" id="917.SAMN05216326_10810"/>
<dbReference type="InterPro" id="IPR036264">
    <property type="entry name" value="Bact_exopeptidase_dim_dom"/>
</dbReference>
<dbReference type="OrthoDB" id="3665926at2"/>
<feature type="domain" description="Peptidase M20 dimerisation" evidence="11">
    <location>
        <begin position="181"/>
        <end position="293"/>
    </location>
</feature>
<keyword evidence="8" id="KW-0378">Hydrolase</keyword>
<dbReference type="PROSITE" id="PS00758">
    <property type="entry name" value="ARGE_DAPE_CPG2_1"/>
    <property type="match status" value="1"/>
</dbReference>
<dbReference type="CDD" id="cd03894">
    <property type="entry name" value="M20_ArgE"/>
    <property type="match status" value="1"/>
</dbReference>
<keyword evidence="5" id="KW-0055">Arginine biosynthesis</keyword>
<dbReference type="SUPFAM" id="SSF53187">
    <property type="entry name" value="Zn-dependent exopeptidases"/>
    <property type="match status" value="1"/>
</dbReference>
<evidence type="ECO:0000256" key="9">
    <source>
        <dbReference type="ARBA" id="ARBA00022833"/>
    </source>
</evidence>
<evidence type="ECO:0000256" key="1">
    <source>
        <dbReference type="ARBA" id="ARBA00001947"/>
    </source>
</evidence>
<dbReference type="AlphaFoldDB" id="A0A1H8E9W8"/>
<keyword evidence="9" id="KW-0862">Zinc</keyword>
<evidence type="ECO:0000313" key="12">
    <source>
        <dbReference type="EMBL" id="SEN16351.1"/>
    </source>
</evidence>
<evidence type="ECO:0000256" key="5">
    <source>
        <dbReference type="ARBA" id="ARBA00022571"/>
    </source>
</evidence>
<evidence type="ECO:0000256" key="6">
    <source>
        <dbReference type="ARBA" id="ARBA00022605"/>
    </source>
</evidence>
<accession>A0A1H8E9W8</accession>
<protein>
    <submittedName>
        <fullName evidence="12">Acetylornithine deacetylase</fullName>
    </submittedName>
</protein>
<dbReference type="InterPro" id="IPR002933">
    <property type="entry name" value="Peptidase_M20"/>
</dbReference>
<evidence type="ECO:0000256" key="7">
    <source>
        <dbReference type="ARBA" id="ARBA00022723"/>
    </source>
</evidence>
<comment type="subcellular location">
    <subcellularLocation>
        <location evidence="2">Cytoplasm</location>
    </subcellularLocation>
</comment>
<gene>
    <name evidence="12" type="ORF">SAMN05216325_10913</name>
</gene>
<keyword evidence="4" id="KW-0963">Cytoplasm</keyword>
<dbReference type="InterPro" id="IPR011650">
    <property type="entry name" value="Peptidase_M20_dimer"/>
</dbReference>
<evidence type="ECO:0000259" key="11">
    <source>
        <dbReference type="Pfam" id="PF07687"/>
    </source>
</evidence>
<dbReference type="Pfam" id="PF01546">
    <property type="entry name" value="Peptidase_M20"/>
    <property type="match status" value="1"/>
</dbReference>
<name>A0A1H8E9W8_9PROT</name>
<dbReference type="Proteomes" id="UP000199459">
    <property type="component" value="Unassembled WGS sequence"/>
</dbReference>
<dbReference type="SUPFAM" id="SSF55031">
    <property type="entry name" value="Bacterial exopeptidase dimerisation domain"/>
    <property type="match status" value="1"/>
</dbReference>
<keyword evidence="7" id="KW-0479">Metal-binding</keyword>
<evidence type="ECO:0000256" key="10">
    <source>
        <dbReference type="ARBA" id="ARBA00023285"/>
    </source>
</evidence>
<reference evidence="12 13" key="1">
    <citation type="submission" date="2016-10" db="EMBL/GenBank/DDBJ databases">
        <authorList>
            <person name="de Groot N.N."/>
        </authorList>
    </citation>
    <scope>NUCLEOTIDE SEQUENCE [LARGE SCALE GENOMIC DNA]</scope>
    <source>
        <strain evidence="12 13">Nm22</strain>
    </source>
</reference>
<dbReference type="PANTHER" id="PTHR43808:SF1">
    <property type="entry name" value="ACETYLORNITHINE DEACETYLASE"/>
    <property type="match status" value="1"/>
</dbReference>
<dbReference type="Pfam" id="PF07687">
    <property type="entry name" value="M20_dimer"/>
    <property type="match status" value="1"/>
</dbReference>
<dbReference type="EMBL" id="FOCP01000009">
    <property type="protein sequence ID" value="SEN16351.1"/>
    <property type="molecule type" value="Genomic_DNA"/>
</dbReference>
<evidence type="ECO:0000313" key="13">
    <source>
        <dbReference type="Proteomes" id="UP000199459"/>
    </source>
</evidence>
<dbReference type="NCBIfam" id="NF003474">
    <property type="entry name" value="PRK05111.1"/>
    <property type="match status" value="1"/>
</dbReference>
<dbReference type="Gene3D" id="3.40.630.10">
    <property type="entry name" value="Zn peptidases"/>
    <property type="match status" value="1"/>
</dbReference>
<dbReference type="Gene3D" id="3.30.70.360">
    <property type="match status" value="1"/>
</dbReference>
<dbReference type="InterPro" id="IPR050072">
    <property type="entry name" value="Peptidase_M20A"/>
</dbReference>
<dbReference type="GO" id="GO:0006526">
    <property type="term" value="P:L-arginine biosynthetic process"/>
    <property type="evidence" value="ECO:0007669"/>
    <property type="project" value="UniProtKB-KW"/>
</dbReference>
<evidence type="ECO:0000256" key="2">
    <source>
        <dbReference type="ARBA" id="ARBA00004496"/>
    </source>
</evidence>
<dbReference type="PROSITE" id="PS00759">
    <property type="entry name" value="ARGE_DAPE_CPG2_2"/>
    <property type="match status" value="1"/>
</dbReference>
<dbReference type="NCBIfam" id="TIGR01892">
    <property type="entry name" value="AcOrn-deacetyl"/>
    <property type="match status" value="1"/>
</dbReference>
<dbReference type="GO" id="GO:0046872">
    <property type="term" value="F:metal ion binding"/>
    <property type="evidence" value="ECO:0007669"/>
    <property type="project" value="UniProtKB-KW"/>
</dbReference>
<evidence type="ECO:0000256" key="3">
    <source>
        <dbReference type="ARBA" id="ARBA00005691"/>
    </source>
</evidence>
<evidence type="ECO:0000256" key="4">
    <source>
        <dbReference type="ARBA" id="ARBA00022490"/>
    </source>
</evidence>
<dbReference type="FunFam" id="3.30.70.360:FF:000003">
    <property type="entry name" value="Acetylornithine deacetylase"/>
    <property type="match status" value="1"/>
</dbReference>
<keyword evidence="6" id="KW-0028">Amino-acid biosynthesis</keyword>
<dbReference type="RefSeq" id="WP_090630847.1">
    <property type="nucleotide sequence ID" value="NZ_FOCP01000009.1"/>
</dbReference>
<organism evidence="12 13">
    <name type="scientific">Nitrosomonas marina</name>
    <dbReference type="NCBI Taxonomy" id="917"/>
    <lineage>
        <taxon>Bacteria</taxon>
        <taxon>Pseudomonadati</taxon>
        <taxon>Pseudomonadota</taxon>
        <taxon>Betaproteobacteria</taxon>
        <taxon>Nitrosomonadales</taxon>
        <taxon>Nitrosomonadaceae</taxon>
        <taxon>Nitrosomonas</taxon>
    </lineage>
</organism>
<comment type="cofactor">
    <cofactor evidence="1">
        <name>Zn(2+)</name>
        <dbReference type="ChEBI" id="CHEBI:29105"/>
    </cofactor>
</comment>
<proteinExistence type="inferred from homology"/>